<dbReference type="PANTHER" id="PTHR10218:SF302">
    <property type="entry name" value="GUANINE NUCLEOTIDE-BINDING PROTEIN ALPHA-5 SUBUNIT"/>
    <property type="match status" value="1"/>
</dbReference>
<dbReference type="CDD" id="cd00066">
    <property type="entry name" value="G-alpha"/>
    <property type="match status" value="1"/>
</dbReference>
<keyword evidence="3" id="KW-0342">GTP-binding</keyword>
<comment type="caution">
    <text evidence="5">The sequence shown here is derived from an EMBL/GenBank/DDBJ whole genome shotgun (WGS) entry which is preliminary data.</text>
</comment>
<dbReference type="InterPro" id="IPR001019">
    <property type="entry name" value="Gprotein_alpha_su"/>
</dbReference>
<evidence type="ECO:0000256" key="4">
    <source>
        <dbReference type="ARBA" id="ARBA00023224"/>
    </source>
</evidence>
<evidence type="ECO:0000256" key="3">
    <source>
        <dbReference type="ARBA" id="ARBA00023134"/>
    </source>
</evidence>
<keyword evidence="4" id="KW-0807">Transducer</keyword>
<protein>
    <submittedName>
        <fullName evidence="5">Guanine nucleotide-binding protein g(O) subunit alpha</fullName>
    </submittedName>
</protein>
<evidence type="ECO:0000313" key="6">
    <source>
        <dbReference type="Proteomes" id="UP001150062"/>
    </source>
</evidence>
<evidence type="ECO:0000313" key="5">
    <source>
        <dbReference type="EMBL" id="KAJ6227910.1"/>
    </source>
</evidence>
<reference evidence="5" key="1">
    <citation type="submission" date="2022-08" db="EMBL/GenBank/DDBJ databases">
        <title>Novel sulfate-reducing endosymbionts in the free-living metamonad Anaeramoeba.</title>
        <authorList>
            <person name="Jerlstrom-Hultqvist J."/>
            <person name="Cepicka I."/>
            <person name="Gallot-Lavallee L."/>
            <person name="Salas-Leiva D."/>
            <person name="Curtis B.A."/>
            <person name="Zahonova K."/>
            <person name="Pipaliya S."/>
            <person name="Dacks J."/>
            <person name="Roger A.J."/>
        </authorList>
    </citation>
    <scope>NUCLEOTIDE SEQUENCE</scope>
    <source>
        <strain evidence="5">Schooner1</strain>
    </source>
</reference>
<proteinExistence type="predicted"/>
<keyword evidence="1" id="KW-0479">Metal-binding</keyword>
<keyword evidence="6" id="KW-1185">Reference proteome</keyword>
<evidence type="ECO:0000256" key="1">
    <source>
        <dbReference type="ARBA" id="ARBA00022723"/>
    </source>
</evidence>
<dbReference type="SUPFAM" id="SSF47895">
    <property type="entry name" value="Transducin (alpha subunit), insertion domain"/>
    <property type="match status" value="1"/>
</dbReference>
<dbReference type="Gene3D" id="1.10.400.10">
    <property type="entry name" value="GI Alpha 1, domain 2-like"/>
    <property type="match status" value="1"/>
</dbReference>
<name>A0ABQ8X6G5_9EUKA</name>
<dbReference type="PROSITE" id="PS51882">
    <property type="entry name" value="G_ALPHA"/>
    <property type="match status" value="1"/>
</dbReference>
<dbReference type="Proteomes" id="UP001150062">
    <property type="component" value="Unassembled WGS sequence"/>
</dbReference>
<dbReference type="Gene3D" id="3.40.50.300">
    <property type="entry name" value="P-loop containing nucleotide triphosphate hydrolases"/>
    <property type="match status" value="1"/>
</dbReference>
<organism evidence="5 6">
    <name type="scientific">Anaeramoeba flamelloides</name>
    <dbReference type="NCBI Taxonomy" id="1746091"/>
    <lineage>
        <taxon>Eukaryota</taxon>
        <taxon>Metamonada</taxon>
        <taxon>Anaeramoebidae</taxon>
        <taxon>Anaeramoeba</taxon>
    </lineage>
</organism>
<dbReference type="InterPro" id="IPR027417">
    <property type="entry name" value="P-loop_NTPase"/>
</dbReference>
<dbReference type="PRINTS" id="PR00318">
    <property type="entry name" value="GPROTEINA"/>
</dbReference>
<dbReference type="InterPro" id="IPR011025">
    <property type="entry name" value="GproteinA_insert"/>
</dbReference>
<gene>
    <name evidence="5" type="ORF">M0813_09324</name>
</gene>
<evidence type="ECO:0000256" key="2">
    <source>
        <dbReference type="ARBA" id="ARBA00022741"/>
    </source>
</evidence>
<dbReference type="SUPFAM" id="SSF52540">
    <property type="entry name" value="P-loop containing nucleoside triphosphate hydrolases"/>
    <property type="match status" value="1"/>
</dbReference>
<dbReference type="SMART" id="SM00275">
    <property type="entry name" value="G_alpha"/>
    <property type="match status" value="1"/>
</dbReference>
<sequence>MKIIHGEGFNNRERIAFRNIIYRNVISDIKVLIENYYKFHSEPLQKQIETTIDEVSNLDFNIKIDKEISEKILTIWKNEKIQQIFQNYEKFNIPESSEYFFNKISEIDIDNYLPSDEDILLCRVQTTGVNQIKFESKGYNFTLIDVGGQRNERRKWINHFENILSVLFVTSLSEYNQKLYEDESINRMHESILLFEQISNNQYFHKSPIILFLNKVDLFKRKIAKYPLTIAFPNYTGGNTFEEASQYIEKKIKKKRKKSKSSIYCHYTCATNTKNVKFVFNAIQDIILQQILPQMGIL</sequence>
<dbReference type="PANTHER" id="PTHR10218">
    <property type="entry name" value="GTP-BINDING PROTEIN ALPHA SUBUNIT"/>
    <property type="match status" value="1"/>
</dbReference>
<dbReference type="Pfam" id="PF00503">
    <property type="entry name" value="G-alpha"/>
    <property type="match status" value="1"/>
</dbReference>
<dbReference type="EMBL" id="JAOAOG010000331">
    <property type="protein sequence ID" value="KAJ6227910.1"/>
    <property type="molecule type" value="Genomic_DNA"/>
</dbReference>
<accession>A0ABQ8X6G5</accession>
<keyword evidence="2" id="KW-0547">Nucleotide-binding</keyword>